<dbReference type="PANTHER" id="PTHR21624">
    <property type="entry name" value="STEROL DESATURASE-RELATED PROTEIN"/>
    <property type="match status" value="1"/>
</dbReference>
<gene>
    <name evidence="9" type="ORF">M8T91_06970</name>
</gene>
<feature type="transmembrane region" description="Helical" evidence="7">
    <location>
        <begin position="57"/>
        <end position="82"/>
    </location>
</feature>
<dbReference type="RefSeq" id="WP_301418139.1">
    <property type="nucleotide sequence ID" value="NZ_CP098023.1"/>
</dbReference>
<dbReference type="PANTHER" id="PTHR21624:SF1">
    <property type="entry name" value="ALKYLGLYCEROL MONOOXYGENASE"/>
    <property type="match status" value="1"/>
</dbReference>
<keyword evidence="4" id="KW-0560">Oxidoreductase</keyword>
<feature type="transmembrane region" description="Helical" evidence="7">
    <location>
        <begin position="94"/>
        <end position="110"/>
    </location>
</feature>
<feature type="transmembrane region" description="Helical" evidence="7">
    <location>
        <begin position="20"/>
        <end position="37"/>
    </location>
</feature>
<comment type="subcellular location">
    <subcellularLocation>
        <location evidence="1">Endomembrane system</location>
        <topology evidence="1">Multi-pass membrane protein</topology>
    </subcellularLocation>
</comment>
<reference evidence="9 10" key="1">
    <citation type="submission" date="2022-05" db="EMBL/GenBank/DDBJ databases">
        <title>Microbulbifer sp. nov., isolated from sponge.</title>
        <authorList>
            <person name="Gao L."/>
        </authorList>
    </citation>
    <scope>NUCLEOTIDE SEQUENCE [LARGE SCALE GENOMIC DNA]</scope>
    <source>
        <strain evidence="9 10">MI-G</strain>
    </source>
</reference>
<dbReference type="InterPro" id="IPR051689">
    <property type="entry name" value="Sterol_desaturase/TMEM195"/>
</dbReference>
<keyword evidence="2 7" id="KW-0812">Transmembrane</keyword>
<dbReference type="InterPro" id="IPR006694">
    <property type="entry name" value="Fatty_acid_hydroxylase"/>
</dbReference>
<keyword evidence="6 7" id="KW-0472">Membrane</keyword>
<organism evidence="9 10">
    <name type="scientific">Microbulbifer spongiae</name>
    <dbReference type="NCBI Taxonomy" id="2944933"/>
    <lineage>
        <taxon>Bacteria</taxon>
        <taxon>Pseudomonadati</taxon>
        <taxon>Pseudomonadota</taxon>
        <taxon>Gammaproteobacteria</taxon>
        <taxon>Cellvibrionales</taxon>
        <taxon>Microbulbiferaceae</taxon>
        <taxon>Microbulbifer</taxon>
    </lineage>
</organism>
<evidence type="ECO:0000256" key="7">
    <source>
        <dbReference type="SAM" id="Phobius"/>
    </source>
</evidence>
<keyword evidence="5" id="KW-0443">Lipid metabolism</keyword>
<dbReference type="Pfam" id="PF04116">
    <property type="entry name" value="FA_hydroxylase"/>
    <property type="match status" value="1"/>
</dbReference>
<evidence type="ECO:0000256" key="1">
    <source>
        <dbReference type="ARBA" id="ARBA00004127"/>
    </source>
</evidence>
<dbReference type="EMBL" id="CP098023">
    <property type="protein sequence ID" value="WKD51148.1"/>
    <property type="molecule type" value="Genomic_DNA"/>
</dbReference>
<evidence type="ECO:0000256" key="5">
    <source>
        <dbReference type="ARBA" id="ARBA00023098"/>
    </source>
</evidence>
<evidence type="ECO:0000256" key="6">
    <source>
        <dbReference type="ARBA" id="ARBA00023136"/>
    </source>
</evidence>
<proteinExistence type="predicted"/>
<keyword evidence="10" id="KW-1185">Reference proteome</keyword>
<evidence type="ECO:0000256" key="2">
    <source>
        <dbReference type="ARBA" id="ARBA00022692"/>
    </source>
</evidence>
<dbReference type="Proteomes" id="UP001321520">
    <property type="component" value="Chromosome"/>
</dbReference>
<accession>A0ABY9EDP2</accession>
<evidence type="ECO:0000313" key="10">
    <source>
        <dbReference type="Proteomes" id="UP001321520"/>
    </source>
</evidence>
<sequence length="308" mass="35988">MDWLFTRFSEDELYYLEAWIGEWLFYVAMAIFALELLRQAWKKRVNWNLLGDAVTNFVTLVAFLGIALLFFGVYVATLYWFYENMSIIQLPNKLWVMGLAIILADFIYYWEHRFMHRVGFGWATHTVHHSSPYFNISVAFRFGPADGILPLFFHLPMAMLGFNPWMILFAETMVQLYQTALHTELVKKLPRWFEAVFNTPSHHRVHHGSNPQYIDKNYAGILIIWDKLFGSFAPEKKTVVYGLTKPIASINPIKVFFHGYWRMLIDMVRSKNVGEAIGYFVMPPGWKPDRVKARAENLKPPVATESGR</sequence>
<evidence type="ECO:0000259" key="8">
    <source>
        <dbReference type="Pfam" id="PF04116"/>
    </source>
</evidence>
<protein>
    <submittedName>
        <fullName evidence="9">Sterol desaturase family protein</fullName>
    </submittedName>
</protein>
<name>A0ABY9EDP2_9GAMM</name>
<keyword evidence="3 7" id="KW-1133">Transmembrane helix</keyword>
<evidence type="ECO:0000313" key="9">
    <source>
        <dbReference type="EMBL" id="WKD51148.1"/>
    </source>
</evidence>
<evidence type="ECO:0000256" key="3">
    <source>
        <dbReference type="ARBA" id="ARBA00022989"/>
    </source>
</evidence>
<evidence type="ECO:0000256" key="4">
    <source>
        <dbReference type="ARBA" id="ARBA00023002"/>
    </source>
</evidence>
<feature type="domain" description="Fatty acid hydroxylase" evidence="8">
    <location>
        <begin position="99"/>
        <end position="231"/>
    </location>
</feature>